<keyword evidence="6 7" id="KW-0472">Membrane</keyword>
<evidence type="ECO:0000256" key="6">
    <source>
        <dbReference type="ARBA" id="ARBA00023136"/>
    </source>
</evidence>
<keyword evidence="11" id="KW-1185">Reference proteome</keyword>
<gene>
    <name evidence="10" type="ORF">HUT08_34400</name>
</gene>
<feature type="domain" description="VTT" evidence="9">
    <location>
        <begin position="78"/>
        <end position="195"/>
    </location>
</feature>
<evidence type="ECO:0000256" key="4">
    <source>
        <dbReference type="ARBA" id="ARBA00022692"/>
    </source>
</evidence>
<name>A0A7H8NK45_9ACTN</name>
<dbReference type="AlphaFoldDB" id="A0A7H8NK45"/>
<evidence type="ECO:0000313" key="10">
    <source>
        <dbReference type="EMBL" id="QKW53808.1"/>
    </source>
</evidence>
<evidence type="ECO:0000256" key="5">
    <source>
        <dbReference type="ARBA" id="ARBA00022989"/>
    </source>
</evidence>
<dbReference type="PANTHER" id="PTHR12677:SF59">
    <property type="entry name" value="GOLGI APPARATUS MEMBRANE PROTEIN TVP38-RELATED"/>
    <property type="match status" value="1"/>
</dbReference>
<feature type="transmembrane region" description="Helical" evidence="7">
    <location>
        <begin position="205"/>
        <end position="224"/>
    </location>
</feature>
<dbReference type="EMBL" id="CP054929">
    <property type="protein sequence ID" value="QKW53808.1"/>
    <property type="molecule type" value="Genomic_DNA"/>
</dbReference>
<keyword evidence="5 7" id="KW-1133">Transmembrane helix</keyword>
<evidence type="ECO:0000259" key="9">
    <source>
        <dbReference type="Pfam" id="PF09335"/>
    </source>
</evidence>
<evidence type="ECO:0000256" key="3">
    <source>
        <dbReference type="ARBA" id="ARBA00022475"/>
    </source>
</evidence>
<feature type="transmembrane region" description="Helical" evidence="7">
    <location>
        <begin position="55"/>
        <end position="77"/>
    </location>
</feature>
<accession>A0A7H8NK45</accession>
<dbReference type="RefSeq" id="WP_176165512.1">
    <property type="nucleotide sequence ID" value="NZ_CP054929.1"/>
</dbReference>
<dbReference type="Proteomes" id="UP000509303">
    <property type="component" value="Chromosome"/>
</dbReference>
<comment type="similarity">
    <text evidence="2 7">Belongs to the TVP38/TMEM64 family.</text>
</comment>
<evidence type="ECO:0000256" key="8">
    <source>
        <dbReference type="SAM" id="MobiDB-lite"/>
    </source>
</evidence>
<keyword evidence="4 7" id="KW-0812">Transmembrane</keyword>
<dbReference type="InterPro" id="IPR015414">
    <property type="entry name" value="TMEM64"/>
</dbReference>
<feature type="transmembrane region" description="Helical" evidence="7">
    <location>
        <begin position="97"/>
        <end position="118"/>
    </location>
</feature>
<keyword evidence="3 7" id="KW-1003">Cell membrane</keyword>
<dbReference type="Pfam" id="PF09335">
    <property type="entry name" value="VTT_dom"/>
    <property type="match status" value="1"/>
</dbReference>
<feature type="region of interest" description="Disordered" evidence="8">
    <location>
        <begin position="232"/>
        <end position="263"/>
    </location>
</feature>
<evidence type="ECO:0000256" key="7">
    <source>
        <dbReference type="RuleBase" id="RU366058"/>
    </source>
</evidence>
<reference evidence="10 11" key="1">
    <citation type="submission" date="2020-06" db="EMBL/GenBank/DDBJ databases">
        <title>Genome mining for natural products.</title>
        <authorList>
            <person name="Zhang B."/>
            <person name="Shi J."/>
            <person name="Ge H."/>
        </authorList>
    </citation>
    <scope>NUCLEOTIDE SEQUENCE [LARGE SCALE GENOMIC DNA]</scope>
    <source>
        <strain evidence="10 11">NA00687</strain>
    </source>
</reference>
<evidence type="ECO:0000256" key="1">
    <source>
        <dbReference type="ARBA" id="ARBA00004651"/>
    </source>
</evidence>
<dbReference type="GO" id="GO:0005886">
    <property type="term" value="C:plasma membrane"/>
    <property type="evidence" value="ECO:0007669"/>
    <property type="project" value="UniProtKB-SubCell"/>
</dbReference>
<comment type="subcellular location">
    <subcellularLocation>
        <location evidence="1 7">Cell membrane</location>
        <topology evidence="1 7">Multi-pass membrane protein</topology>
    </subcellularLocation>
</comment>
<dbReference type="PANTHER" id="PTHR12677">
    <property type="entry name" value="GOLGI APPARATUS MEMBRANE PROTEIN TVP38-RELATED"/>
    <property type="match status" value="1"/>
</dbReference>
<feature type="transmembrane region" description="Helical" evidence="7">
    <location>
        <begin position="172"/>
        <end position="193"/>
    </location>
</feature>
<organism evidence="10 11">
    <name type="scientific">Streptomyces buecherae</name>
    <dbReference type="NCBI Taxonomy" id="2763006"/>
    <lineage>
        <taxon>Bacteria</taxon>
        <taxon>Bacillati</taxon>
        <taxon>Actinomycetota</taxon>
        <taxon>Actinomycetes</taxon>
        <taxon>Kitasatosporales</taxon>
        <taxon>Streptomycetaceae</taxon>
        <taxon>Streptomyces</taxon>
    </lineage>
</organism>
<proteinExistence type="inferred from homology"/>
<dbReference type="InterPro" id="IPR032816">
    <property type="entry name" value="VTT_dom"/>
</dbReference>
<sequence length="263" mass="27167">MFEPAAQSPRRLAWCARALLSPRARLGLLILLLVSAGTAVLVLEPQRLIRDGWPPHMSGAAAVVVFAAAYGLCTSALVPRPLLNLAAGALFGSQAGLPAAVAGTVLGAGIAFGLGRLLGQDALRPLLRARPLAMADRQLSDHGFRSMLALRLFPGIPFAAANYCAAISRMGWLPFLLATGLGSVPNTAAYVIAGSRASTPTSPAFLISMAFIAVTGLAAVLVAWRKRAKLRDRPAPAPEASTAREGAPEVREDAPRAAAAPGA</sequence>
<feature type="transmembrane region" description="Helical" evidence="7">
    <location>
        <begin position="26"/>
        <end position="43"/>
    </location>
</feature>
<evidence type="ECO:0000256" key="2">
    <source>
        <dbReference type="ARBA" id="ARBA00008640"/>
    </source>
</evidence>
<feature type="compositionally biased region" description="Basic and acidic residues" evidence="8">
    <location>
        <begin position="246"/>
        <end position="255"/>
    </location>
</feature>
<evidence type="ECO:0000313" key="11">
    <source>
        <dbReference type="Proteomes" id="UP000509303"/>
    </source>
</evidence>
<protein>
    <recommendedName>
        <fullName evidence="7">TVP38/TMEM64 family membrane protein</fullName>
    </recommendedName>
</protein>